<sequence length="291" mass="31098">MDWMKMPPLASLKAFHAFAETGNVVKAGALLNVSHAAISQQLRALEKHLGTALLDRSGKSMTLTAEGEKLARALHLGFGAIGDAVADLAHTAEDRPVHISLTPSFAASWLMPRLPAFQAEYPDIPLALDPSPHAVSLRPGGVDVAIRYGDGNWPGVNDELLLQSPIVIVAAPLLLGGRASMTPDELSQLPWLEELGTTEATSWLVRQGVTHGPRAGRIALPGNLVLEGLRAGQGVTVTVRHFVEADIRAGRLTELFCETGSGGYHIVTADAPLRPAVKTFVTWLRRQSGRM</sequence>
<keyword evidence="3" id="KW-0238">DNA-binding</keyword>
<dbReference type="Gene3D" id="1.10.10.10">
    <property type="entry name" value="Winged helix-like DNA-binding domain superfamily/Winged helix DNA-binding domain"/>
    <property type="match status" value="1"/>
</dbReference>
<keyword evidence="7" id="KW-1185">Reference proteome</keyword>
<feature type="domain" description="HTH lysR-type" evidence="5">
    <location>
        <begin position="7"/>
        <end position="64"/>
    </location>
</feature>
<dbReference type="GO" id="GO:0006351">
    <property type="term" value="P:DNA-templated transcription"/>
    <property type="evidence" value="ECO:0007669"/>
    <property type="project" value="TreeGrafter"/>
</dbReference>
<dbReference type="InterPro" id="IPR005119">
    <property type="entry name" value="LysR_subst-bd"/>
</dbReference>
<dbReference type="SUPFAM" id="SSF46785">
    <property type="entry name" value="Winged helix' DNA-binding domain"/>
    <property type="match status" value="1"/>
</dbReference>
<dbReference type="GO" id="GO:0043565">
    <property type="term" value="F:sequence-specific DNA binding"/>
    <property type="evidence" value="ECO:0007669"/>
    <property type="project" value="TreeGrafter"/>
</dbReference>
<comment type="similarity">
    <text evidence="1">Belongs to the LysR transcriptional regulatory family.</text>
</comment>
<dbReference type="InterPro" id="IPR058163">
    <property type="entry name" value="LysR-type_TF_proteobact-type"/>
</dbReference>
<protein>
    <submittedName>
        <fullName evidence="6">Gcv operon activator</fullName>
    </submittedName>
</protein>
<dbReference type="Pfam" id="PF00126">
    <property type="entry name" value="HTH_1"/>
    <property type="match status" value="1"/>
</dbReference>
<keyword evidence="2" id="KW-0805">Transcription regulation</keyword>
<evidence type="ECO:0000313" key="7">
    <source>
        <dbReference type="Proteomes" id="UP000051260"/>
    </source>
</evidence>
<dbReference type="EMBL" id="CYUD01000011">
    <property type="protein sequence ID" value="CUK11029.1"/>
    <property type="molecule type" value="Genomic_DNA"/>
</dbReference>
<evidence type="ECO:0000259" key="5">
    <source>
        <dbReference type="PROSITE" id="PS50931"/>
    </source>
</evidence>
<proteinExistence type="inferred from homology"/>
<gene>
    <name evidence="6" type="primary">gcvA_13</name>
    <name evidence="6" type="ORF">RUE5091_03367</name>
</gene>
<dbReference type="InterPro" id="IPR036388">
    <property type="entry name" value="WH-like_DNA-bd_sf"/>
</dbReference>
<evidence type="ECO:0000256" key="4">
    <source>
        <dbReference type="ARBA" id="ARBA00023163"/>
    </source>
</evidence>
<dbReference type="PANTHER" id="PTHR30537">
    <property type="entry name" value="HTH-TYPE TRANSCRIPTIONAL REGULATOR"/>
    <property type="match status" value="1"/>
</dbReference>
<evidence type="ECO:0000256" key="2">
    <source>
        <dbReference type="ARBA" id="ARBA00023015"/>
    </source>
</evidence>
<dbReference type="Gene3D" id="3.40.190.10">
    <property type="entry name" value="Periplasmic binding protein-like II"/>
    <property type="match status" value="2"/>
</dbReference>
<dbReference type="Pfam" id="PF03466">
    <property type="entry name" value="LysR_substrate"/>
    <property type="match status" value="1"/>
</dbReference>
<dbReference type="InterPro" id="IPR000847">
    <property type="entry name" value="LysR_HTH_N"/>
</dbReference>
<dbReference type="SUPFAM" id="SSF53850">
    <property type="entry name" value="Periplasmic binding protein-like II"/>
    <property type="match status" value="1"/>
</dbReference>
<dbReference type="InterPro" id="IPR036390">
    <property type="entry name" value="WH_DNA-bd_sf"/>
</dbReference>
<organism evidence="6 7">
    <name type="scientific">Ruegeria denitrificans</name>
    <dbReference type="NCBI Taxonomy" id="1715692"/>
    <lineage>
        <taxon>Bacteria</taxon>
        <taxon>Pseudomonadati</taxon>
        <taxon>Pseudomonadota</taxon>
        <taxon>Alphaproteobacteria</taxon>
        <taxon>Rhodobacterales</taxon>
        <taxon>Roseobacteraceae</taxon>
        <taxon>Ruegeria</taxon>
    </lineage>
</organism>
<dbReference type="Proteomes" id="UP000051260">
    <property type="component" value="Unassembled WGS sequence"/>
</dbReference>
<name>A0A0P1IG44_9RHOB</name>
<dbReference type="OrthoDB" id="7328368at2"/>
<reference evidence="7" key="1">
    <citation type="submission" date="2015-09" db="EMBL/GenBank/DDBJ databases">
        <authorList>
            <person name="Rodrigo-Torres L."/>
            <person name="Arahal D.R."/>
        </authorList>
    </citation>
    <scope>NUCLEOTIDE SEQUENCE [LARGE SCALE GENOMIC DNA]</scope>
    <source>
        <strain evidence="7">CECT 5091</strain>
    </source>
</reference>
<keyword evidence="4" id="KW-0804">Transcription</keyword>
<dbReference type="PROSITE" id="PS50931">
    <property type="entry name" value="HTH_LYSR"/>
    <property type="match status" value="1"/>
</dbReference>
<accession>A0A0P1IG44</accession>
<evidence type="ECO:0000256" key="1">
    <source>
        <dbReference type="ARBA" id="ARBA00009437"/>
    </source>
</evidence>
<dbReference type="RefSeq" id="WP_058283037.1">
    <property type="nucleotide sequence ID" value="NZ_CYUD01000011.1"/>
</dbReference>
<evidence type="ECO:0000313" key="6">
    <source>
        <dbReference type="EMBL" id="CUK11029.1"/>
    </source>
</evidence>
<evidence type="ECO:0000256" key="3">
    <source>
        <dbReference type="ARBA" id="ARBA00023125"/>
    </source>
</evidence>
<dbReference type="AlphaFoldDB" id="A0A0P1IG44"/>
<dbReference type="GO" id="GO:0003700">
    <property type="term" value="F:DNA-binding transcription factor activity"/>
    <property type="evidence" value="ECO:0007669"/>
    <property type="project" value="InterPro"/>
</dbReference>
<dbReference type="STRING" id="1715692.RUE5091_03367"/>
<dbReference type="PANTHER" id="PTHR30537:SF79">
    <property type="entry name" value="TRANSCRIPTIONAL REGULATOR-RELATED"/>
    <property type="match status" value="1"/>
</dbReference>